<gene>
    <name evidence="3" type="ORF">LEMA_P055520.1</name>
</gene>
<dbReference type="EMBL" id="FP929094">
    <property type="protein sequence ID" value="CBX92846.1"/>
    <property type="molecule type" value="Genomic_DNA"/>
</dbReference>
<evidence type="ECO:0000259" key="2">
    <source>
        <dbReference type="PROSITE" id="PS50142"/>
    </source>
</evidence>
<feature type="compositionally biased region" description="Basic and acidic residues" evidence="1">
    <location>
        <begin position="318"/>
        <end position="332"/>
    </location>
</feature>
<dbReference type="eggNOG" id="ENOG502SDQS">
    <property type="taxonomic scope" value="Eukaryota"/>
</dbReference>
<protein>
    <recommendedName>
        <fullName evidence="2">RNase III domain-containing protein</fullName>
    </recommendedName>
</protein>
<feature type="region of interest" description="Disordered" evidence="1">
    <location>
        <begin position="1041"/>
        <end position="1067"/>
    </location>
</feature>
<feature type="compositionally biased region" description="Basic and acidic residues" evidence="1">
    <location>
        <begin position="903"/>
        <end position="919"/>
    </location>
</feature>
<keyword evidence="4" id="KW-1185">Reference proteome</keyword>
<dbReference type="CDD" id="cd00593">
    <property type="entry name" value="RIBOc"/>
    <property type="match status" value="1"/>
</dbReference>
<name>E4ZMH7_LEPMJ</name>
<dbReference type="HOGENOM" id="CLU_288210_0_0_1"/>
<dbReference type="InterPro" id="IPR000999">
    <property type="entry name" value="RNase_III_dom"/>
</dbReference>
<feature type="domain" description="RNase III" evidence="2">
    <location>
        <begin position="127"/>
        <end position="254"/>
    </location>
</feature>
<feature type="compositionally biased region" description="Basic and acidic residues" evidence="1">
    <location>
        <begin position="417"/>
        <end position="442"/>
    </location>
</feature>
<dbReference type="Gene3D" id="1.10.1520.10">
    <property type="entry name" value="Ribonuclease III domain"/>
    <property type="match status" value="1"/>
</dbReference>
<feature type="region of interest" description="Disordered" evidence="1">
    <location>
        <begin position="416"/>
        <end position="442"/>
    </location>
</feature>
<feature type="region of interest" description="Disordered" evidence="1">
    <location>
        <begin position="972"/>
        <end position="994"/>
    </location>
</feature>
<dbReference type="OrthoDB" id="67027at2759"/>
<proteinExistence type="predicted"/>
<dbReference type="AlphaFoldDB" id="E4ZMH7"/>
<dbReference type="Proteomes" id="UP000002668">
    <property type="component" value="Genome"/>
</dbReference>
<organism evidence="4">
    <name type="scientific">Leptosphaeria maculans (strain JN3 / isolate v23.1.3 / race Av1-4-5-6-7-8)</name>
    <name type="common">Blackleg fungus</name>
    <name type="synonym">Phoma lingam</name>
    <dbReference type="NCBI Taxonomy" id="985895"/>
    <lineage>
        <taxon>Eukaryota</taxon>
        <taxon>Fungi</taxon>
        <taxon>Dikarya</taxon>
        <taxon>Ascomycota</taxon>
        <taxon>Pezizomycotina</taxon>
        <taxon>Dothideomycetes</taxon>
        <taxon>Pleosporomycetidae</taxon>
        <taxon>Pleosporales</taxon>
        <taxon>Pleosporineae</taxon>
        <taxon>Leptosphaeriaceae</taxon>
        <taxon>Plenodomus</taxon>
        <taxon>Plenodomus lingam/Leptosphaeria maculans species complex</taxon>
    </lineage>
</organism>
<feature type="region of interest" description="Disordered" evidence="1">
    <location>
        <begin position="508"/>
        <end position="679"/>
    </location>
</feature>
<dbReference type="RefSeq" id="XP_003836211.1">
    <property type="nucleotide sequence ID" value="XM_003836163.1"/>
</dbReference>
<dbReference type="PROSITE" id="PS50142">
    <property type="entry name" value="RNASE_3_2"/>
    <property type="match status" value="1"/>
</dbReference>
<dbReference type="SMART" id="SM00535">
    <property type="entry name" value="RIBOc"/>
    <property type="match status" value="1"/>
</dbReference>
<feature type="region of interest" description="Disordered" evidence="1">
    <location>
        <begin position="903"/>
        <end position="931"/>
    </location>
</feature>
<evidence type="ECO:0000313" key="4">
    <source>
        <dbReference type="Proteomes" id="UP000002668"/>
    </source>
</evidence>
<evidence type="ECO:0000313" key="3">
    <source>
        <dbReference type="EMBL" id="CBX92846.1"/>
    </source>
</evidence>
<dbReference type="GeneID" id="13285534"/>
<reference evidence="4" key="1">
    <citation type="journal article" date="2011" name="Nat. Commun.">
        <title>Effector diversification within compartments of the Leptosphaeria maculans genome affected by Repeat-Induced Point mutations.</title>
        <authorList>
            <person name="Rouxel T."/>
            <person name="Grandaubert J."/>
            <person name="Hane J.K."/>
            <person name="Hoede C."/>
            <person name="van de Wouw A.P."/>
            <person name="Couloux A."/>
            <person name="Dominguez V."/>
            <person name="Anthouard V."/>
            <person name="Bally P."/>
            <person name="Bourras S."/>
            <person name="Cozijnsen A.J."/>
            <person name="Ciuffetti L.M."/>
            <person name="Degrave A."/>
            <person name="Dilmaghani A."/>
            <person name="Duret L."/>
            <person name="Fudal I."/>
            <person name="Goodwin S.B."/>
            <person name="Gout L."/>
            <person name="Glaser N."/>
            <person name="Linglin J."/>
            <person name="Kema G.H.J."/>
            <person name="Lapalu N."/>
            <person name="Lawrence C.B."/>
            <person name="May K."/>
            <person name="Meyer M."/>
            <person name="Ollivier B."/>
            <person name="Poulain J."/>
            <person name="Schoch C.L."/>
            <person name="Simon A."/>
            <person name="Spatafora J.W."/>
            <person name="Stachowiak A."/>
            <person name="Turgeon B.G."/>
            <person name="Tyler B.M."/>
            <person name="Vincent D."/>
            <person name="Weissenbach J."/>
            <person name="Amselem J."/>
            <person name="Quesneville H."/>
            <person name="Oliver R.P."/>
            <person name="Wincker P."/>
            <person name="Balesdent M.-H."/>
            <person name="Howlett B.J."/>
        </authorList>
    </citation>
    <scope>NUCLEOTIDE SEQUENCE [LARGE SCALE GENOMIC DNA]</scope>
    <source>
        <strain evidence="4">JN3 / isolate v23.1.3 / race Av1-4-5-6-7-8</strain>
    </source>
</reference>
<feature type="compositionally biased region" description="Basic and acidic residues" evidence="1">
    <location>
        <begin position="642"/>
        <end position="670"/>
    </location>
</feature>
<feature type="compositionally biased region" description="Polar residues" evidence="1">
    <location>
        <begin position="552"/>
        <end position="578"/>
    </location>
</feature>
<dbReference type="InterPro" id="IPR036389">
    <property type="entry name" value="RNase_III_sf"/>
</dbReference>
<feature type="region of interest" description="Disordered" evidence="1">
    <location>
        <begin position="309"/>
        <end position="338"/>
    </location>
</feature>
<dbReference type="STRING" id="985895.E4ZMH7"/>
<dbReference type="GO" id="GO:0006396">
    <property type="term" value="P:RNA processing"/>
    <property type="evidence" value="ECO:0007669"/>
    <property type="project" value="InterPro"/>
</dbReference>
<dbReference type="GO" id="GO:0004525">
    <property type="term" value="F:ribonuclease III activity"/>
    <property type="evidence" value="ECO:0007669"/>
    <property type="project" value="InterPro"/>
</dbReference>
<accession>E4ZMH7</accession>
<feature type="region of interest" description="Disordered" evidence="1">
    <location>
        <begin position="734"/>
        <end position="774"/>
    </location>
</feature>
<evidence type="ECO:0000256" key="1">
    <source>
        <dbReference type="SAM" id="MobiDB-lite"/>
    </source>
</evidence>
<dbReference type="SUPFAM" id="SSF69065">
    <property type="entry name" value="RNase III domain-like"/>
    <property type="match status" value="1"/>
</dbReference>
<dbReference type="VEuPathDB" id="FungiDB:LEMA_P055520.1"/>
<sequence length="1067" mass="119457">MRKSKKFTWGNFWARLSYRMKTLAFGQSKRLGHLPRQGRKATGQIAPQASRNTASTSRNPLGIWNQFGSLFPWTQGHTRQHFGPACRLPDLFERKDRIYLDLYTKRLQWISPPPLYHHDLLHAAVRVGHIEARTGYNFKNKFLCIEALKNTGKNWPLYYKGVVVEIDRNNRLALLGDRVLGLALCEIWFHSGHSTGNYSVMNSFIETRAALNVTGRAMKLHQDILLQHELAVPANSHVAEAFEAIIGAIYVDSGHNVPAVKEVLKHLGIDNHEFLQTVDSELARAQEKKELKQDIARFKFQKREITRAALRRQKGKRERTMDRYKKDSEQSHAEPQSLSRAAEVFENEAIANAEKQIARQLSATLKGKQLDPQRTQGDRLPPTFPNQTDLNEPPSAPPPQLTATVLQQVTQSQLECEVVREAPKKDRPKEPSLQERTNDRKREVEQFLTDMPSNLTDAERGIAWGKARKAWKKTRKASKKTKQASNGDRDSLFAIYGAQLRAAAEKKEAAVQKTKSTRQHTKKGKENPQAAHAIIPSEQANASVVGGPTGEQYVNDTNAGSKDQAQTLDSLPETTKASSVHDRPPDTPEAAAEHQGQGAIKQANAEEEEWSPESKFASRKRKARMRKEADEMARAAEQASSKCEESQKLHARDTTALKSKFQKELEESDRSLSSSTPKAVHTYPESEMDMFLDNVAGGKQVFPDTTQQKTNLPAAQIPHTATDSHTAVVETGATKQAVEPKTGSTELGKATNPAPVQDVQPSAANKGTLESESNGSFSMLQSANLVCKAEDDGSMSGFETGKATTDPAVASNIISTITYIPPTHNNESMSSLTTYIPPNLTRESLSRFTPFIPPTSTKWLPTSTAFTPSPYPSPKSSPAIRLWEDWEAVEADLRTIMKVVEKEKETKDEKTAEKETEDEKAVDDDDKEEKELKHQLRKIARHRQKCSSKLRTKQATDEVAKTEEILATIEAKGARAAQVDTEDVKAADDEEEEEERMALKRKLRRIMRRRRERYRKLETKPAPNEAAKAEEILAAMEALGAKAAQMDKRETDDKAHKPARDSEVLER</sequence>
<feature type="region of interest" description="Disordered" evidence="1">
    <location>
        <begin position="31"/>
        <end position="59"/>
    </location>
</feature>
<dbReference type="InParanoid" id="E4ZMH7"/>
<feature type="compositionally biased region" description="Polar residues" evidence="1">
    <location>
        <begin position="759"/>
        <end position="774"/>
    </location>
</feature>
<dbReference type="Pfam" id="PF00636">
    <property type="entry name" value="Ribonuclease_3"/>
    <property type="match status" value="1"/>
</dbReference>
<feature type="compositionally biased region" description="Basic and acidic residues" evidence="1">
    <location>
        <begin position="1045"/>
        <end position="1067"/>
    </location>
</feature>
<feature type="region of interest" description="Disordered" evidence="1">
    <location>
        <begin position="365"/>
        <end position="400"/>
    </location>
</feature>
<feature type="compositionally biased region" description="Polar residues" evidence="1">
    <location>
        <begin position="45"/>
        <end position="59"/>
    </location>
</feature>